<dbReference type="OMA" id="ICIFTIN"/>
<protein>
    <submittedName>
        <fullName evidence="1">Uncharacterized protein</fullName>
    </submittedName>
</protein>
<sequence>MELESTTNESSSDSFKLGKCISLLLNSNNLELSPEQVKSLNSINSAIREEQQQIKNVNTRKQDEPIIPYVANVLLSIMDSFINNLQYSISAPFNYFNVVRLYHYLFNHNQSVLINFLKQLVIDIISLTNQQHQQPNNSNNSEELTTKKKQLLNQLIMYIHLISTLKSISIDDESNQLDLFELLESLLSLMDTQTSEQQQQPTRLAVEASDLNITFLIMIVQQLNKNQHPTQTISLVINRMIDIINRHLNTLSRWHQAKPMFSFSIGLILSFNKQLVINDQASVERFIHWYQRVLPLLYYQMTNSVSLKESILKQNIDTLLKISIESDESSQMDMNDDQTHGQHQQQQYTTIDLDIIDRCCISIFIVIGSVNETRQNQMVHSNMNELTDISSFLIQFPESNIQFYCTKLLELVFSLKLSINVDNTSNGNDLISTILLTLESQQDEGEQVDISLPKPIIHFIAMTVIKHQDKLLPVILDKMELLLINNQRQQQQQQLFNNYIQLFYEIIEINKSILQVNNTSITFIVRLTKIILNNQRSNSIDLFKYIDNSISLPITIDYISKDIENNTTTTFYNDTLLAILQSNHSNISFNILLDILLNTKILTSDIMDYNGQFQSITPDSLLTFDNSNENNINTTTVDNNNNNNNNSNIGINTKVIDRIINIIPDKLNSSLSEVGYWRELVNSLLVKWWSFPKDLVISKLYQKLLLHIPTFIIVDIVLVNIGDKLQVQLVDLNNRTEYEDDLVFQLLSPLLVLKMTLKELNNRNNNGTDKDSRLVIMDQLYQMCLVRVMSNNPSMIIETKRVASESISYIPCKHWFSSVVAILGRLVQTNDIKSDLLFSKQLLFSLCNGFLVQPNDMLFVATSTKLLQPLMKIIWCIISSTLATDIEMKKLQMGAADCLAFIIKATLENQQTSQIISVESIRSHKLQLNQLTDITIIQILYSIVVKLDSISDLVPHTDDLYDLMLESIKQQNYNDKLCLAGLRLLGAIIKCAPELIFTIQDRLTEIVLLLSNTANVNQPQPQQQQQQESSIYDIA</sequence>
<dbReference type="FunCoup" id="D3BAR3">
    <property type="interactions" value="135"/>
</dbReference>
<dbReference type="AlphaFoldDB" id="D3BAR3"/>
<proteinExistence type="predicted"/>
<reference evidence="1 2" key="1">
    <citation type="journal article" date="2011" name="Genome Res.">
        <title>Phylogeny-wide analysis of social amoeba genomes highlights ancient origins for complex intercellular communication.</title>
        <authorList>
            <person name="Heidel A.J."/>
            <person name="Lawal H.M."/>
            <person name="Felder M."/>
            <person name="Schilde C."/>
            <person name="Helps N.R."/>
            <person name="Tunggal B."/>
            <person name="Rivero F."/>
            <person name="John U."/>
            <person name="Schleicher M."/>
            <person name="Eichinger L."/>
            <person name="Platzer M."/>
            <person name="Noegel A.A."/>
            <person name="Schaap P."/>
            <person name="Gloeckner G."/>
        </authorList>
    </citation>
    <scope>NUCLEOTIDE SEQUENCE [LARGE SCALE GENOMIC DNA]</scope>
    <source>
        <strain evidence="2">ATCC 26659 / Pp 5 / PN500</strain>
    </source>
</reference>
<evidence type="ECO:0000313" key="2">
    <source>
        <dbReference type="Proteomes" id="UP000001396"/>
    </source>
</evidence>
<dbReference type="EMBL" id="ADBJ01000025">
    <property type="protein sequence ID" value="EFA81650.1"/>
    <property type="molecule type" value="Genomic_DNA"/>
</dbReference>
<gene>
    <name evidence="1" type="ORF">PPL_05644</name>
</gene>
<organism evidence="1 2">
    <name type="scientific">Heterostelium pallidum (strain ATCC 26659 / Pp 5 / PN500)</name>
    <name type="common">Cellular slime mold</name>
    <name type="synonym">Polysphondylium pallidum</name>
    <dbReference type="NCBI Taxonomy" id="670386"/>
    <lineage>
        <taxon>Eukaryota</taxon>
        <taxon>Amoebozoa</taxon>
        <taxon>Evosea</taxon>
        <taxon>Eumycetozoa</taxon>
        <taxon>Dictyostelia</taxon>
        <taxon>Acytosteliales</taxon>
        <taxon>Acytosteliaceae</taxon>
        <taxon>Heterostelium</taxon>
    </lineage>
</organism>
<dbReference type="PANTHER" id="PTHR16148:SF14">
    <property type="entry name" value="MYND-TYPE DOMAIN-CONTAINING PROTEIN"/>
    <property type="match status" value="1"/>
</dbReference>
<comment type="caution">
    <text evidence="1">The sequence shown here is derived from an EMBL/GenBank/DDBJ whole genome shotgun (WGS) entry which is preliminary data.</text>
</comment>
<dbReference type="RefSeq" id="XP_020433767.1">
    <property type="nucleotide sequence ID" value="XM_020576518.1"/>
</dbReference>
<evidence type="ECO:0000313" key="1">
    <source>
        <dbReference type="EMBL" id="EFA81650.1"/>
    </source>
</evidence>
<dbReference type="Proteomes" id="UP000001396">
    <property type="component" value="Unassembled WGS sequence"/>
</dbReference>
<keyword evidence="2" id="KW-1185">Reference proteome</keyword>
<name>D3BAR3_HETP5</name>
<dbReference type="PANTHER" id="PTHR16148">
    <property type="entry name" value="NF-KAPPA-B-REPRESSING FACTOR-RELATED"/>
    <property type="match status" value="1"/>
</dbReference>
<dbReference type="GeneID" id="31361128"/>
<dbReference type="InParanoid" id="D3BAR3"/>
<accession>D3BAR3</accession>